<reference evidence="1 2" key="1">
    <citation type="submission" date="2019-12" db="EMBL/GenBank/DDBJ databases">
        <title>Genomic-based taxomic classification of the family Erythrobacteraceae.</title>
        <authorList>
            <person name="Xu L."/>
        </authorList>
    </citation>
    <scope>NUCLEOTIDE SEQUENCE [LARGE SCALE GENOMIC DNA]</scope>
    <source>
        <strain evidence="1 2">JCM 17802</strain>
    </source>
</reference>
<evidence type="ECO:0000313" key="2">
    <source>
        <dbReference type="Proteomes" id="UP000468943"/>
    </source>
</evidence>
<dbReference type="AlphaFoldDB" id="A0A6I4SJC1"/>
<comment type="caution">
    <text evidence="1">The sequence shown here is derived from an EMBL/GenBank/DDBJ whole genome shotgun (WGS) entry which is preliminary data.</text>
</comment>
<proteinExistence type="predicted"/>
<dbReference type="Pfam" id="PF10983">
    <property type="entry name" value="DUF2793"/>
    <property type="match status" value="1"/>
</dbReference>
<dbReference type="EMBL" id="WTYS01000001">
    <property type="protein sequence ID" value="MXO55518.1"/>
    <property type="molecule type" value="Genomic_DNA"/>
</dbReference>
<dbReference type="RefSeq" id="WP_160596832.1">
    <property type="nucleotide sequence ID" value="NZ_WTYS01000001.1"/>
</dbReference>
<protein>
    <submittedName>
        <fullName evidence="1">DUF2793 domain-containing protein</fullName>
    </submittedName>
</protein>
<gene>
    <name evidence="1" type="ORF">GRI36_01350</name>
</gene>
<dbReference type="Proteomes" id="UP000468943">
    <property type="component" value="Unassembled WGS sequence"/>
</dbReference>
<dbReference type="InterPro" id="IPR021251">
    <property type="entry name" value="DUF2793"/>
</dbReference>
<accession>A0A6I4SJC1</accession>
<organism evidence="1 2">
    <name type="scientific">Pontixanthobacter gangjinensis</name>
    <dbReference type="NCBI Taxonomy" id="1028742"/>
    <lineage>
        <taxon>Bacteria</taxon>
        <taxon>Pseudomonadati</taxon>
        <taxon>Pseudomonadota</taxon>
        <taxon>Alphaproteobacteria</taxon>
        <taxon>Sphingomonadales</taxon>
        <taxon>Erythrobacteraceae</taxon>
        <taxon>Pontixanthobacter</taxon>
    </lineage>
</organism>
<sequence>MPDPVQFTSSTPRFSLPFLFAGQAQKEFLVNEAHALTDFLLHPAVEATELSPPSDPQSGQAWIIAESATGDWAGRATQIAAYQVDGWLYILPQIGMQIFDKASKQFAVFDGQWQKPSPPKEALGGQTVDAELREAFVGLVESLKIAGIYSAIE</sequence>
<name>A0A6I4SJC1_9SPHN</name>
<evidence type="ECO:0000313" key="1">
    <source>
        <dbReference type="EMBL" id="MXO55518.1"/>
    </source>
</evidence>
<dbReference type="OrthoDB" id="564699at2"/>
<keyword evidence="2" id="KW-1185">Reference proteome</keyword>